<dbReference type="GO" id="GO:0002949">
    <property type="term" value="P:tRNA threonylcarbamoyladenosine modification"/>
    <property type="evidence" value="ECO:0007669"/>
    <property type="project" value="InterPro"/>
</dbReference>
<sequence length="202" mass="21520">MIILALDTSSVECSVAVYDSLSTGVLGFDVKVLGRGHAEYLIESVDAAIIKSGLSISQVECIVTTVGPGSFTGVRVAVSAARGFALALGCPALGIGNLEVLAHAYLERSSKNSVMALINGRIGYVYLQSFSIDGSPLSEAMLVSYEKACVFIENFNGVTVGYGVDAFKELDMKIDRYPIDVIARLGALRLPQSPRPIYFFLP</sequence>
<dbReference type="NCBIfam" id="TIGR03725">
    <property type="entry name" value="T6A_YeaZ"/>
    <property type="match status" value="1"/>
</dbReference>
<evidence type="ECO:0000313" key="3">
    <source>
        <dbReference type="Proteomes" id="UP000010799"/>
    </source>
</evidence>
<dbReference type="GO" id="GO:0006508">
    <property type="term" value="P:proteolysis"/>
    <property type="evidence" value="ECO:0007669"/>
    <property type="project" value="UniProtKB-KW"/>
</dbReference>
<dbReference type="Pfam" id="PF00814">
    <property type="entry name" value="TsaD"/>
    <property type="match status" value="1"/>
</dbReference>
<dbReference type="PANTHER" id="PTHR11735:SF11">
    <property type="entry name" value="TRNA THREONYLCARBAMOYLADENOSINE BIOSYNTHESIS PROTEIN TSAB"/>
    <property type="match status" value="1"/>
</dbReference>
<dbReference type="InterPro" id="IPR043129">
    <property type="entry name" value="ATPase_NBD"/>
</dbReference>
<dbReference type="RefSeq" id="WP_015272575.1">
    <property type="nucleotide sequence ID" value="NC_019907.1"/>
</dbReference>
<organism evidence="2 3">
    <name type="scientific">Liberibacter crescens (strain BT-1)</name>
    <dbReference type="NCBI Taxonomy" id="1215343"/>
    <lineage>
        <taxon>Bacteria</taxon>
        <taxon>Pseudomonadati</taxon>
        <taxon>Pseudomonadota</taxon>
        <taxon>Alphaproteobacteria</taxon>
        <taxon>Hyphomicrobiales</taxon>
        <taxon>Rhizobiaceae</taxon>
        <taxon>Liberibacter</taxon>
    </lineage>
</organism>
<proteinExistence type="predicted"/>
<dbReference type="InterPro" id="IPR000905">
    <property type="entry name" value="Gcp-like_dom"/>
</dbReference>
<dbReference type="GO" id="GO:0008233">
    <property type="term" value="F:peptidase activity"/>
    <property type="evidence" value="ECO:0007669"/>
    <property type="project" value="UniProtKB-KW"/>
</dbReference>
<dbReference type="PANTHER" id="PTHR11735">
    <property type="entry name" value="TRNA N6-ADENOSINE THREONYLCARBAMOYLTRANSFERASE"/>
    <property type="match status" value="1"/>
</dbReference>
<dbReference type="KEGG" id="lcc:B488_01550"/>
<dbReference type="PATRIC" id="fig|1215343.11.peg.162"/>
<dbReference type="GO" id="GO:0005829">
    <property type="term" value="C:cytosol"/>
    <property type="evidence" value="ECO:0007669"/>
    <property type="project" value="TreeGrafter"/>
</dbReference>
<dbReference type="EMBL" id="CP003789">
    <property type="protein sequence ID" value="AGA64148.1"/>
    <property type="molecule type" value="Genomic_DNA"/>
</dbReference>
<feature type="domain" description="Gcp-like" evidence="1">
    <location>
        <begin position="33"/>
        <end position="141"/>
    </location>
</feature>
<evidence type="ECO:0000313" key="2">
    <source>
        <dbReference type="EMBL" id="AGA64148.1"/>
    </source>
</evidence>
<accession>L0EU20</accession>
<dbReference type="SUPFAM" id="SSF53067">
    <property type="entry name" value="Actin-like ATPase domain"/>
    <property type="match status" value="1"/>
</dbReference>
<keyword evidence="2" id="KW-0378">Hydrolase</keyword>
<gene>
    <name evidence="2" type="ordered locus">B488_01550</name>
</gene>
<dbReference type="Proteomes" id="UP000010799">
    <property type="component" value="Chromosome"/>
</dbReference>
<dbReference type="STRING" id="1215343.B488_01550"/>
<name>L0EU20_LIBCB</name>
<evidence type="ECO:0000259" key="1">
    <source>
        <dbReference type="Pfam" id="PF00814"/>
    </source>
</evidence>
<keyword evidence="3" id="KW-1185">Reference proteome</keyword>
<dbReference type="HOGENOM" id="CLU_064886_3_0_5"/>
<dbReference type="AlphaFoldDB" id="L0EU20"/>
<dbReference type="Gene3D" id="3.30.420.40">
    <property type="match status" value="2"/>
</dbReference>
<reference evidence="2 3" key="1">
    <citation type="journal article" date="2012" name="Stand. Genomic Sci.">
        <title>Complete genome sequence of Liberibacter crescens BT-1.</title>
        <authorList>
            <person name="Leonard M.T."/>
            <person name="Fagen J.R."/>
            <person name="Davis-Richardson A.G."/>
            <person name="Davis M.J."/>
            <person name="Triplett E.W."/>
        </authorList>
    </citation>
    <scope>NUCLEOTIDE SEQUENCE [LARGE SCALE GENOMIC DNA]</scope>
    <source>
        <strain evidence="2 3">BT-1</strain>
    </source>
</reference>
<protein>
    <submittedName>
        <fullName evidence="2">Inactive metal-dependent protease-like protein</fullName>
    </submittedName>
</protein>
<dbReference type="eggNOG" id="COG1214">
    <property type="taxonomic scope" value="Bacteria"/>
</dbReference>
<keyword evidence="2" id="KW-0645">Protease</keyword>
<dbReference type="InterPro" id="IPR022496">
    <property type="entry name" value="T6A_TsaB"/>
</dbReference>